<accession>A0ABR9QPZ5</accession>
<reference evidence="2 3" key="1">
    <citation type="submission" date="2020-10" db="EMBL/GenBank/DDBJ databases">
        <title>Bacillus sp. HD4P25, an endophyte from a halophyte.</title>
        <authorList>
            <person name="Sun J.-Q."/>
        </authorList>
    </citation>
    <scope>NUCLEOTIDE SEQUENCE [LARGE SCALE GENOMIC DNA]</scope>
    <source>
        <strain evidence="2 3">YIM 93174</strain>
    </source>
</reference>
<dbReference type="Proteomes" id="UP001516662">
    <property type="component" value="Unassembled WGS sequence"/>
</dbReference>
<feature type="transmembrane region" description="Helical" evidence="1">
    <location>
        <begin position="92"/>
        <end position="110"/>
    </location>
</feature>
<organism evidence="2 3">
    <name type="scientific">Litchfieldia luteola</name>
    <dbReference type="NCBI Taxonomy" id="682179"/>
    <lineage>
        <taxon>Bacteria</taxon>
        <taxon>Bacillati</taxon>
        <taxon>Bacillota</taxon>
        <taxon>Bacilli</taxon>
        <taxon>Bacillales</taxon>
        <taxon>Bacillaceae</taxon>
        <taxon>Litchfieldia</taxon>
    </lineage>
</organism>
<evidence type="ECO:0000313" key="2">
    <source>
        <dbReference type="EMBL" id="MBE4910524.1"/>
    </source>
</evidence>
<evidence type="ECO:0000256" key="1">
    <source>
        <dbReference type="SAM" id="Phobius"/>
    </source>
</evidence>
<proteinExistence type="predicted"/>
<dbReference type="RefSeq" id="WP_193539812.1">
    <property type="nucleotide sequence ID" value="NZ_JADCLJ010000025.1"/>
</dbReference>
<evidence type="ECO:0000313" key="3">
    <source>
        <dbReference type="Proteomes" id="UP001516662"/>
    </source>
</evidence>
<comment type="caution">
    <text evidence="2">The sequence shown here is derived from an EMBL/GenBank/DDBJ whole genome shotgun (WGS) entry which is preliminary data.</text>
</comment>
<keyword evidence="1" id="KW-1133">Transmembrane helix</keyword>
<keyword evidence="1" id="KW-0472">Membrane</keyword>
<protein>
    <submittedName>
        <fullName evidence="2">Uncharacterized protein</fullName>
    </submittedName>
</protein>
<feature type="transmembrane region" description="Helical" evidence="1">
    <location>
        <begin position="160"/>
        <end position="178"/>
    </location>
</feature>
<feature type="transmembrane region" description="Helical" evidence="1">
    <location>
        <begin position="122"/>
        <end position="140"/>
    </location>
</feature>
<feature type="transmembrane region" description="Helical" evidence="1">
    <location>
        <begin position="63"/>
        <end position="80"/>
    </location>
</feature>
<name>A0ABR9QPZ5_9BACI</name>
<keyword evidence="3" id="KW-1185">Reference proteome</keyword>
<feature type="transmembrane region" description="Helical" evidence="1">
    <location>
        <begin position="31"/>
        <end position="51"/>
    </location>
</feature>
<gene>
    <name evidence="2" type="ORF">IMZ08_21025</name>
</gene>
<keyword evidence="1" id="KW-0812">Transmembrane</keyword>
<dbReference type="EMBL" id="JADCLJ010000025">
    <property type="protein sequence ID" value="MBE4910524.1"/>
    <property type="molecule type" value="Genomic_DNA"/>
</dbReference>
<sequence length="184" mass="21471">MTQFIYGLVIFIFLALPPVSNLMESIMVVHMHMQMPAIVVAGFFMGKLFQLKFPRFFEKWNQNGIPGTLLFIVIMIYWTIPRIMDETLLEPTMQVWKFISLAFLAGVPLRDSWTKLSSKAKNTIFIFFTIKYLGMGVLYINIDNQLCNNYLMVDQITLGWSFLTTAIVIMIYLVYEAFRDKTVY</sequence>